<dbReference type="Pfam" id="PF22422">
    <property type="entry name" value="MGH1-like_GH"/>
    <property type="match status" value="1"/>
</dbReference>
<proteinExistence type="predicted"/>
<dbReference type="Pfam" id="PF03200">
    <property type="entry name" value="Glyco_hydro_63"/>
    <property type="match status" value="1"/>
</dbReference>
<dbReference type="GO" id="GO:0009311">
    <property type="term" value="P:oligosaccharide metabolic process"/>
    <property type="evidence" value="ECO:0007669"/>
    <property type="project" value="InterPro"/>
</dbReference>
<feature type="domain" description="Glycosyl hydrolase family 63 C-terminal" evidence="1">
    <location>
        <begin position="696"/>
        <end position="881"/>
    </location>
</feature>
<evidence type="ECO:0000313" key="4">
    <source>
        <dbReference type="Proteomes" id="UP000177870"/>
    </source>
</evidence>
<organism evidence="3 4">
    <name type="scientific">Moorena producens PAL-8-15-08-1</name>
    <dbReference type="NCBI Taxonomy" id="1458985"/>
    <lineage>
        <taxon>Bacteria</taxon>
        <taxon>Bacillati</taxon>
        <taxon>Cyanobacteriota</taxon>
        <taxon>Cyanophyceae</taxon>
        <taxon>Coleofasciculales</taxon>
        <taxon>Coleofasciculaceae</taxon>
        <taxon>Moorena</taxon>
    </lineage>
</organism>
<dbReference type="InterPro" id="IPR031335">
    <property type="entry name" value="Glyco_hydro_63_C"/>
</dbReference>
<dbReference type="PANTHER" id="PTHR10412:SF10">
    <property type="entry name" value="GLYCOSYL HYDROLASE FAMILY 63 C-TERMINAL DOMAIN-CONTAINING PROTEIN"/>
    <property type="match status" value="1"/>
</dbReference>
<evidence type="ECO:0000259" key="2">
    <source>
        <dbReference type="Pfam" id="PF22422"/>
    </source>
</evidence>
<dbReference type="InterPro" id="IPR054491">
    <property type="entry name" value="MGH1-like_GH"/>
</dbReference>
<evidence type="ECO:0000313" key="3">
    <source>
        <dbReference type="EMBL" id="AOX01135.1"/>
    </source>
</evidence>
<gene>
    <name evidence="3" type="ORF">BJP34_18310</name>
</gene>
<dbReference type="EMBL" id="CP017599">
    <property type="protein sequence ID" value="AOX01135.1"/>
    <property type="molecule type" value="Genomic_DNA"/>
</dbReference>
<reference evidence="4" key="1">
    <citation type="submission" date="2016-10" db="EMBL/GenBank/DDBJ databases">
        <title>Comparative genomics uncovers the prolific and rare metabolic potential of the cyanobacterial genus Moorea.</title>
        <authorList>
            <person name="Leao T."/>
            <person name="Castelao G."/>
            <person name="Korobeynikov A."/>
            <person name="Monroe E.A."/>
            <person name="Podell S."/>
            <person name="Glukhov E."/>
            <person name="Allen E."/>
            <person name="Gerwick W.H."/>
            <person name="Gerwick L."/>
        </authorList>
    </citation>
    <scope>NUCLEOTIDE SEQUENCE [LARGE SCALE GENOMIC DNA]</scope>
    <source>
        <strain evidence="4">PAL-8-15-08-1</strain>
    </source>
</reference>
<name>A0A1D8TU96_9CYAN</name>
<dbReference type="STRING" id="1458985.BJP34_18310"/>
<dbReference type="KEGG" id="mpro:BJP34_18310"/>
<dbReference type="RefSeq" id="WP_070393585.1">
    <property type="nucleotide sequence ID" value="NZ_CP017599.1"/>
</dbReference>
<dbReference type="InterPro" id="IPR008928">
    <property type="entry name" value="6-hairpin_glycosidase_sf"/>
</dbReference>
<dbReference type="Gene3D" id="1.50.10.10">
    <property type="match status" value="1"/>
</dbReference>
<dbReference type="Proteomes" id="UP000177870">
    <property type="component" value="Chromosome"/>
</dbReference>
<accession>A0A1D8TU96</accession>
<dbReference type="GO" id="GO:0004573">
    <property type="term" value="F:Glc3Man9GlcNAc2 oligosaccharide glucosidase activity"/>
    <property type="evidence" value="ECO:0007669"/>
    <property type="project" value="InterPro"/>
</dbReference>
<evidence type="ECO:0000259" key="1">
    <source>
        <dbReference type="Pfam" id="PF03200"/>
    </source>
</evidence>
<dbReference type="InterPro" id="IPR012341">
    <property type="entry name" value="6hp_glycosidase-like_sf"/>
</dbReference>
<dbReference type="OrthoDB" id="9798687at2"/>
<protein>
    <submittedName>
        <fullName evidence="3">Glucosidase</fullName>
    </submittedName>
</protein>
<dbReference type="PANTHER" id="PTHR10412">
    <property type="entry name" value="MANNOSYL-OLIGOSACCHARIDE GLUCOSIDASE"/>
    <property type="match status" value="1"/>
</dbReference>
<feature type="domain" description="Mannosylglycerate hydrolase MGH1-like glycoside hydrolase" evidence="2">
    <location>
        <begin position="423"/>
        <end position="528"/>
    </location>
</feature>
<dbReference type="AlphaFoldDB" id="A0A1D8TU96"/>
<dbReference type="InterPro" id="IPR004888">
    <property type="entry name" value="Glycoside_hydrolase_63"/>
</dbReference>
<sequence length="893" mass="103871">MTEEYQRLEEARNHIIHWKRWGPYLSERQWGTVREDYSPDGQAWDYFTHDQARSRTYRWGEDGILGICDDQQYLCFALALWNGKDPILKERIYGLTGPEGNHGEDVKEYYFYLDSTPTHSYMKGLYKYPQAEFPYTWLVEENQRRGPEAAEFELLDTGVFQENRYYDVFLEYAKASAEQILIQITAINRGPDSQTLHILPTLWFRNTWSWNANSPKPLIKVAKSDQQFSVLEASHPTLGQRWFYCEGSPELLFTDNETNYQRLFGVENRSAYVKDGINNYVVQGDKNAVNPSRVGTKVAPHYRFTIGAGETQVIKLWLSDAPNIPQPFGSEFSRILATRRSEADQFYNAIAPPGLNDDQRNIQRQAFAGLLWSKQYYYYDVETWLKGDPNQPPPPPERLKVRNQQWNHLNNADIISMPDKWEYPWFAAWDLAFHCIPLAMIDPDFAKNQLDLMTREWYMHPNGQIPAYEWNFSDVNPPVHGWATWQVYQIEKQLHGTGDRQFLERVFQKLLLNFTWWVNRKDFDGNNVFEGGFLGLDNIGVFDRSSDLPSGGYIEQSDGTSWMGMYCLNMLTIALELALENPVYEDMATKFFEHFLYIAAAMNNIGEDETQLWDEEDGFFYDVLHLPNQEQLPLKVRSMVGLIPLFAVTTIEPETLNKLPGFKKRLEWFIQHRPDLKRNVACMETKGVGAKRMLALCYMTLGKVVESDKFRRIMSKLLDENEFLSDYGIRAISKFHKDNPYRFYVNDHEHRVDYEPAESSNGLFGGNSNWRGPIWMPLNYLLIESLQTFHYYLGDTFKVECPTGSGNLMTLGEVSVELSRRLIGIFQKNQSSHRPIYGKIQEFQTDPNWHNLILFYEYFHGDSGLGIGASHQTGWTGLIAKLIQQCADYSDSK</sequence>
<dbReference type="SUPFAM" id="SSF48208">
    <property type="entry name" value="Six-hairpin glycosidases"/>
    <property type="match status" value="1"/>
</dbReference>